<organism evidence="1 2">
    <name type="scientific">Dickeya phage vB_DsoM_JA29</name>
    <dbReference type="NCBI Taxonomy" id="2283031"/>
    <lineage>
        <taxon>Viruses</taxon>
        <taxon>Duplodnaviria</taxon>
        <taxon>Heunggongvirae</taxon>
        <taxon>Uroviricota</taxon>
        <taxon>Caudoviricetes</taxon>
        <taxon>Salmondvirus</taxon>
        <taxon>Salmondvirus JA29</taxon>
    </lineage>
</organism>
<reference evidence="1 2" key="1">
    <citation type="journal article" date="2018" name="Front. Microbiol.">
        <title>Jumbo Bacteriophages Are Represented Within an Increasing Diversity of Environmental Viruses Infecting the Emerging Phytopathogen, Dickeya solani.</title>
        <authorList>
            <person name="Day A.W."/>
            <person name="Ahn J."/>
            <person name="Salmond G.P.C."/>
        </authorList>
    </citation>
    <scope>NUCLEOTIDE SEQUENCE [LARGE SCALE GENOMIC DNA]</scope>
</reference>
<name>A0A384ZXG7_9CAUD</name>
<dbReference type="EMBL" id="MH460461">
    <property type="protein sequence ID" value="AXG66932.1"/>
    <property type="molecule type" value="Genomic_DNA"/>
</dbReference>
<protein>
    <submittedName>
        <fullName evidence="1">Uncharacterized protein</fullName>
    </submittedName>
</protein>
<accession>A0A384ZXG7</accession>
<keyword evidence="2" id="KW-1185">Reference proteome</keyword>
<gene>
    <name evidence="1" type="ORF">JA29_206</name>
</gene>
<evidence type="ECO:0000313" key="2">
    <source>
        <dbReference type="Proteomes" id="UP000263326"/>
    </source>
</evidence>
<sequence length="213" mass="24459">MTNVPEIQTQTAIIAFLEAVFKAEISYTPQGHIPTNAKGEVLREFEFKSDWITFNKLLKDLHEQIGAKVYHNTDPNGCRICIRPFDTQNLGDRNYTSFIFAVDPLGYVPSDCDATPIRKHRLPIFSEHEIFESLAEFHGIHVKRGALEKELLVSEFTVRWYGLTEFLTQCRLFLDGTLVGKQGTIYLIEHNTVLHDQPARNETCFKIAHELSY</sequence>
<dbReference type="Proteomes" id="UP000263326">
    <property type="component" value="Segment"/>
</dbReference>
<proteinExistence type="predicted"/>
<evidence type="ECO:0000313" key="1">
    <source>
        <dbReference type="EMBL" id="AXG66932.1"/>
    </source>
</evidence>